<keyword evidence="10" id="KW-0813">Transport</keyword>
<keyword evidence="5 10" id="KW-0472">Membrane</keyword>
<reference evidence="11 12" key="1">
    <citation type="submission" date="2021-06" db="EMBL/GenBank/DDBJ databases">
        <title>Bacillus sp. RD4P76, an endophyte from a halophyte.</title>
        <authorList>
            <person name="Sun J.-Q."/>
        </authorList>
    </citation>
    <scope>NUCLEOTIDE SEQUENCE [LARGE SCALE GENOMIC DNA]</scope>
    <source>
        <strain evidence="11 12">CGMCC 1.15917</strain>
    </source>
</reference>
<comment type="catalytic activity">
    <reaction evidence="8">
        <text>fluoride(in) = fluoride(out)</text>
        <dbReference type="Rhea" id="RHEA:76159"/>
        <dbReference type="ChEBI" id="CHEBI:17051"/>
    </reaction>
    <physiologicalReaction direction="left-to-right" evidence="8">
        <dbReference type="Rhea" id="RHEA:76160"/>
    </physiologicalReaction>
</comment>
<gene>
    <name evidence="10" type="primary">fluC</name>
    <name evidence="10" type="synonym">crcB</name>
    <name evidence="11" type="ORF">KS419_11190</name>
</gene>
<proteinExistence type="inferred from homology"/>
<dbReference type="Proteomes" id="UP000784880">
    <property type="component" value="Unassembled WGS sequence"/>
</dbReference>
<protein>
    <recommendedName>
        <fullName evidence="10">Fluoride-specific ion channel FluC</fullName>
    </recommendedName>
</protein>
<accession>A0ABS6JF55</accession>
<keyword evidence="12" id="KW-1185">Reference proteome</keyword>
<dbReference type="InterPro" id="IPR003691">
    <property type="entry name" value="FluC"/>
</dbReference>
<keyword evidence="2 10" id="KW-1003">Cell membrane</keyword>
<keyword evidence="3 10" id="KW-0812">Transmembrane</keyword>
<evidence type="ECO:0000256" key="2">
    <source>
        <dbReference type="ARBA" id="ARBA00022475"/>
    </source>
</evidence>
<evidence type="ECO:0000313" key="12">
    <source>
        <dbReference type="Proteomes" id="UP000784880"/>
    </source>
</evidence>
<feature type="transmembrane region" description="Helical" evidence="10">
    <location>
        <begin position="5"/>
        <end position="22"/>
    </location>
</feature>
<dbReference type="Pfam" id="PF02537">
    <property type="entry name" value="CRCB"/>
    <property type="match status" value="1"/>
</dbReference>
<dbReference type="PANTHER" id="PTHR28259:SF1">
    <property type="entry name" value="FLUORIDE EXPORT PROTEIN 1-RELATED"/>
    <property type="match status" value="1"/>
</dbReference>
<keyword evidence="10" id="KW-0915">Sodium</keyword>
<feature type="binding site" evidence="10">
    <location>
        <position position="75"/>
    </location>
    <ligand>
        <name>Na(+)</name>
        <dbReference type="ChEBI" id="CHEBI:29101"/>
        <note>structural</note>
    </ligand>
</feature>
<keyword evidence="10" id="KW-0479">Metal-binding</keyword>
<feature type="binding site" evidence="10">
    <location>
        <position position="72"/>
    </location>
    <ligand>
        <name>Na(+)</name>
        <dbReference type="ChEBI" id="CHEBI:29101"/>
        <note>structural</note>
    </ligand>
</feature>
<name>A0ABS6JF55_9BACI</name>
<evidence type="ECO:0000256" key="9">
    <source>
        <dbReference type="ARBA" id="ARBA00049940"/>
    </source>
</evidence>
<evidence type="ECO:0000256" key="1">
    <source>
        <dbReference type="ARBA" id="ARBA00004651"/>
    </source>
</evidence>
<feature type="transmembrane region" description="Helical" evidence="10">
    <location>
        <begin position="93"/>
        <end position="117"/>
    </location>
</feature>
<sequence>MWKNILSIGIGGALGTITRYFLNLYTLFVGYPIGTVIENILGSFLLGILTAWFLNRKSREWVKVGVGVGFCGGFTTMSTLAADSFFLVQEVSILSFLIYLFLSLFGGLTLAFMGLLLGTKWSGEKTNESEGGLS</sequence>
<comment type="activity regulation">
    <text evidence="10">Na(+) is not transported, but it plays an essential structural role and its presence is essential for fluoride channel function.</text>
</comment>
<evidence type="ECO:0000256" key="10">
    <source>
        <dbReference type="HAMAP-Rule" id="MF_00454"/>
    </source>
</evidence>
<organism evidence="11 12">
    <name type="scientific">Evansella tamaricis</name>
    <dbReference type="NCBI Taxonomy" id="2069301"/>
    <lineage>
        <taxon>Bacteria</taxon>
        <taxon>Bacillati</taxon>
        <taxon>Bacillota</taxon>
        <taxon>Bacilli</taxon>
        <taxon>Bacillales</taxon>
        <taxon>Bacillaceae</taxon>
        <taxon>Evansella</taxon>
    </lineage>
</organism>
<comment type="similarity">
    <text evidence="7 10">Belongs to the fluoride channel Fluc/FEX (TC 1.A.43) family.</text>
</comment>
<evidence type="ECO:0000256" key="7">
    <source>
        <dbReference type="ARBA" id="ARBA00035120"/>
    </source>
</evidence>
<comment type="subcellular location">
    <subcellularLocation>
        <location evidence="1 10">Cell membrane</location>
        <topology evidence="1 10">Multi-pass membrane protein</topology>
    </subcellularLocation>
</comment>
<comment type="caution">
    <text evidence="11">The sequence shown here is derived from an EMBL/GenBank/DDBJ whole genome shotgun (WGS) entry which is preliminary data.</text>
</comment>
<feature type="transmembrane region" description="Helical" evidence="10">
    <location>
        <begin position="28"/>
        <end position="54"/>
    </location>
</feature>
<dbReference type="EMBL" id="JAHQCS010000096">
    <property type="protein sequence ID" value="MBU9712306.1"/>
    <property type="molecule type" value="Genomic_DNA"/>
</dbReference>
<evidence type="ECO:0000313" key="11">
    <source>
        <dbReference type="EMBL" id="MBU9712306.1"/>
    </source>
</evidence>
<evidence type="ECO:0000256" key="8">
    <source>
        <dbReference type="ARBA" id="ARBA00035585"/>
    </source>
</evidence>
<keyword evidence="4 10" id="KW-1133">Transmembrane helix</keyword>
<dbReference type="HAMAP" id="MF_00454">
    <property type="entry name" value="FluC"/>
    <property type="match status" value="1"/>
</dbReference>
<feature type="transmembrane region" description="Helical" evidence="10">
    <location>
        <begin position="61"/>
        <end position="81"/>
    </location>
</feature>
<evidence type="ECO:0000256" key="6">
    <source>
        <dbReference type="ARBA" id="ARBA00023303"/>
    </source>
</evidence>
<evidence type="ECO:0000256" key="5">
    <source>
        <dbReference type="ARBA" id="ARBA00023136"/>
    </source>
</evidence>
<evidence type="ECO:0000256" key="3">
    <source>
        <dbReference type="ARBA" id="ARBA00022692"/>
    </source>
</evidence>
<keyword evidence="6 10" id="KW-0407">Ion channel</keyword>
<keyword evidence="10" id="KW-0406">Ion transport</keyword>
<evidence type="ECO:0000256" key="4">
    <source>
        <dbReference type="ARBA" id="ARBA00022989"/>
    </source>
</evidence>
<dbReference type="PANTHER" id="PTHR28259">
    <property type="entry name" value="FLUORIDE EXPORT PROTEIN 1-RELATED"/>
    <property type="match status" value="1"/>
</dbReference>
<comment type="function">
    <text evidence="9 10">Fluoride-specific ion channel. Important for reducing fluoride concentration in the cell, thus reducing its toxicity.</text>
</comment>
<dbReference type="RefSeq" id="WP_217066492.1">
    <property type="nucleotide sequence ID" value="NZ_JAHQCS010000096.1"/>
</dbReference>